<dbReference type="Proteomes" id="UP000317572">
    <property type="component" value="Chromosome"/>
</dbReference>
<evidence type="ECO:0000313" key="2">
    <source>
        <dbReference type="EMBL" id="QDL33058.1"/>
    </source>
</evidence>
<dbReference type="AlphaFoldDB" id="A0A515CY20"/>
<keyword evidence="1" id="KW-0812">Transmembrane</keyword>
<feature type="transmembrane region" description="Helical" evidence="1">
    <location>
        <begin position="36"/>
        <end position="59"/>
    </location>
</feature>
<name>A0A515CY20_SERLI</name>
<reference evidence="2 3" key="1">
    <citation type="submission" date="2018-11" db="EMBL/GenBank/DDBJ databases">
        <title>The first complete genome of Serratia liquefaciens isolated from metalophyte plant revel distinctness adaptive mechanisms in an extreme habitat.</title>
        <authorList>
            <person name="Caneschi W.L."/>
            <person name="Sanchez A.B."/>
            <person name="Felestrino E.B."/>
            <person name="Assis R.A.B."/>
            <person name="Lemes C.G.C."/>
            <person name="Cordeiro I.F."/>
            <person name="Fonseca N.P."/>
            <person name="Villa M."/>
            <person name="Vieira I.T."/>
            <person name="Moraes L.A."/>
            <person name="Kamino L.H.Y."/>
            <person name="do Carmo F."/>
            <person name="Garcia C.M."/>
            <person name="Almeida N.F."/>
            <person name="Silva R.S."/>
            <person name="Ferro J.A."/>
            <person name="Ferro M.I.T."/>
            <person name="Varani A.M."/>
            <person name="Ferreira R.M."/>
            <person name="dos Santos V.L."/>
            <person name="Silva U.C."/>
            <person name="Setubal J.C."/>
            <person name="Moreira L.M."/>
        </authorList>
    </citation>
    <scope>NUCLEOTIDE SEQUENCE [LARGE SCALE GENOMIC DNA]</scope>
    <source>
        <strain evidence="2 3">FG3</strain>
    </source>
</reference>
<dbReference type="RefSeq" id="WP_142815624.1">
    <property type="nucleotide sequence ID" value="NZ_CP033893.1"/>
</dbReference>
<keyword evidence="1" id="KW-1133">Transmembrane helix</keyword>
<protein>
    <submittedName>
        <fullName evidence="2">Uncharacterized protein</fullName>
    </submittedName>
</protein>
<gene>
    <name evidence="2" type="ORF">EGO53_15175</name>
</gene>
<evidence type="ECO:0000256" key="1">
    <source>
        <dbReference type="SAM" id="Phobius"/>
    </source>
</evidence>
<accession>A0A515CY20</accession>
<sequence>MKACIIIALWTSIFYPLINHSSLAIMKPDNSYVDIAVAVFAFFGVKAVMTSVEDFYYWFNGRE</sequence>
<evidence type="ECO:0000313" key="3">
    <source>
        <dbReference type="Proteomes" id="UP000317572"/>
    </source>
</evidence>
<dbReference type="EMBL" id="CP033893">
    <property type="protein sequence ID" value="QDL33058.1"/>
    <property type="molecule type" value="Genomic_DNA"/>
</dbReference>
<proteinExistence type="predicted"/>
<organism evidence="2 3">
    <name type="scientific">Serratia liquefaciens</name>
    <dbReference type="NCBI Taxonomy" id="614"/>
    <lineage>
        <taxon>Bacteria</taxon>
        <taxon>Pseudomonadati</taxon>
        <taxon>Pseudomonadota</taxon>
        <taxon>Gammaproteobacteria</taxon>
        <taxon>Enterobacterales</taxon>
        <taxon>Yersiniaceae</taxon>
        <taxon>Serratia</taxon>
    </lineage>
</organism>
<keyword evidence="1" id="KW-0472">Membrane</keyword>